<sequence length="976" mass="107870">MVLTTPPVLPPLDGSLTIAEVIDFNSNHNSAQPCFVFSTDEEPEKIVTISHFEFSRACDHVTRAVREECTYREDEMVAIIALVDPIVYQAVIIGLMRTNLIFPFQPFPISHRNPPPAIVHLLRETDCHRVLSTSMAFRSLIESVKSELGTSDNYSLTIETIPDLEHVYPKLGTECADASVQVAKGYYRRKLSDVALYLHSSGSTGLPKAIPESYHVLLEWETMRAYFYFSFLMYRLCYLVLRSLSQYTPRLRIGGMELAPFHSIGIMIQIVSTIYTLIPVSLFPPVVHSQIAQPQIPSSDLVLEHMRRTKSNALIIISSLLEELAHSEEGLEMLKSCYLSYQLGNSLASVGVKIQSLYGATESGAVGIVRKDFDATEWIWIEFSESNIHWEPQGDETFECHYLTCDTHHPAIENMQDPRGYASSDFAVIPIFLLSVGRIDDVIIHSSGEKIVPTPIEAVLTTSPSVNGAVMFSSGRNQAGILIEPAGELVSDINEGDLAKLRNKLYLSATFLRLRIVGAVRKLHNTPNAEKNLSQNIIYTYPNIDKLLAYIAELVNKPECSTTTKSNATLIKKMTEKYSAGLGAPLSPSPSDFEGDKLARIVLLTGTTGHLGADILGLLLRDDSVERVYALNRSGSKSSLVRHQDRFKDKGLDPKLLNSEMLVLLEGNASQSNLGPTFGILIIHITWKVDFNLTLASFENNIQGTSNLIDMARSGLHASSLRNGPYPEEVVYDASTAVGGGYGESKYVAERRLAQSGLYATSLRLGQLCGGIPNGCWSTSDWFPIPLKSSLALSAIPVAAGVSVVSVIKALSTLTLDQVVTWVPMGTAAQAVLEVATSVDAPPVTLNLVHPRPISWKDMIELVRYEMAQLNSIDAASFRLIRFDEWMECLEKHSTVGLDEDTFHRILALKLIPFFRRMVEAECDMDRGHKPESGNLPNLSTHRMQNISKTLANLQPFAEKTLKRGHAIGGTLVFFD</sequence>
<evidence type="ECO:0000313" key="4">
    <source>
        <dbReference type="EMBL" id="TFK33793.1"/>
    </source>
</evidence>
<dbReference type="Proteomes" id="UP000308652">
    <property type="component" value="Unassembled WGS sequence"/>
</dbReference>
<evidence type="ECO:0000259" key="3">
    <source>
        <dbReference type="Pfam" id="PF07993"/>
    </source>
</evidence>
<keyword evidence="5" id="KW-1185">Reference proteome</keyword>
<evidence type="ECO:0000256" key="2">
    <source>
        <dbReference type="ARBA" id="ARBA00022553"/>
    </source>
</evidence>
<dbReference type="SUPFAM" id="SSF56801">
    <property type="entry name" value="Acetyl-CoA synthetase-like"/>
    <property type="match status" value="1"/>
</dbReference>
<dbReference type="AlphaFoldDB" id="A0A5C3LNE5"/>
<dbReference type="OrthoDB" id="429813at2759"/>
<dbReference type="SUPFAM" id="SSF51735">
    <property type="entry name" value="NAD(P)-binding Rossmann-fold domains"/>
    <property type="match status" value="1"/>
</dbReference>
<dbReference type="Pfam" id="PF07993">
    <property type="entry name" value="NAD_binding_4"/>
    <property type="match status" value="1"/>
</dbReference>
<dbReference type="STRING" id="68775.A0A5C3LNE5"/>
<dbReference type="PANTHER" id="PTHR43439:SF2">
    <property type="entry name" value="ENZYME, PUTATIVE (JCVI)-RELATED"/>
    <property type="match status" value="1"/>
</dbReference>
<dbReference type="PANTHER" id="PTHR43439">
    <property type="entry name" value="PHENYLACETATE-COENZYME A LIGASE"/>
    <property type="match status" value="1"/>
</dbReference>
<keyword evidence="2" id="KW-0597">Phosphoprotein</keyword>
<dbReference type="InterPro" id="IPR051414">
    <property type="entry name" value="Adenylate-forming_Reductase"/>
</dbReference>
<name>A0A5C3LNE5_9AGAR</name>
<dbReference type="Pfam" id="PF23562">
    <property type="entry name" value="AMP-binding_C_3"/>
    <property type="match status" value="1"/>
</dbReference>
<dbReference type="Gene3D" id="3.40.50.720">
    <property type="entry name" value="NAD(P)-binding Rossmann-like Domain"/>
    <property type="match status" value="1"/>
</dbReference>
<feature type="domain" description="Thioester reductase (TE)" evidence="3">
    <location>
        <begin position="604"/>
        <end position="797"/>
    </location>
</feature>
<reference evidence="4 5" key="1">
    <citation type="journal article" date="2019" name="Nat. Ecol. Evol.">
        <title>Megaphylogeny resolves global patterns of mushroom evolution.</title>
        <authorList>
            <person name="Varga T."/>
            <person name="Krizsan K."/>
            <person name="Foldi C."/>
            <person name="Dima B."/>
            <person name="Sanchez-Garcia M."/>
            <person name="Sanchez-Ramirez S."/>
            <person name="Szollosi G.J."/>
            <person name="Szarkandi J.G."/>
            <person name="Papp V."/>
            <person name="Albert L."/>
            <person name="Andreopoulos W."/>
            <person name="Angelini C."/>
            <person name="Antonin V."/>
            <person name="Barry K.W."/>
            <person name="Bougher N.L."/>
            <person name="Buchanan P."/>
            <person name="Buyck B."/>
            <person name="Bense V."/>
            <person name="Catcheside P."/>
            <person name="Chovatia M."/>
            <person name="Cooper J."/>
            <person name="Damon W."/>
            <person name="Desjardin D."/>
            <person name="Finy P."/>
            <person name="Geml J."/>
            <person name="Haridas S."/>
            <person name="Hughes K."/>
            <person name="Justo A."/>
            <person name="Karasinski D."/>
            <person name="Kautmanova I."/>
            <person name="Kiss B."/>
            <person name="Kocsube S."/>
            <person name="Kotiranta H."/>
            <person name="LaButti K.M."/>
            <person name="Lechner B.E."/>
            <person name="Liimatainen K."/>
            <person name="Lipzen A."/>
            <person name="Lukacs Z."/>
            <person name="Mihaltcheva S."/>
            <person name="Morgado L.N."/>
            <person name="Niskanen T."/>
            <person name="Noordeloos M.E."/>
            <person name="Ohm R.A."/>
            <person name="Ortiz-Santana B."/>
            <person name="Ovrebo C."/>
            <person name="Racz N."/>
            <person name="Riley R."/>
            <person name="Savchenko A."/>
            <person name="Shiryaev A."/>
            <person name="Soop K."/>
            <person name="Spirin V."/>
            <person name="Szebenyi C."/>
            <person name="Tomsovsky M."/>
            <person name="Tulloss R.E."/>
            <person name="Uehling J."/>
            <person name="Grigoriev I.V."/>
            <person name="Vagvolgyi C."/>
            <person name="Papp T."/>
            <person name="Martin F.M."/>
            <person name="Miettinen O."/>
            <person name="Hibbett D.S."/>
            <person name="Nagy L.G."/>
        </authorList>
    </citation>
    <scope>NUCLEOTIDE SEQUENCE [LARGE SCALE GENOMIC DNA]</scope>
    <source>
        <strain evidence="4 5">CBS 166.37</strain>
    </source>
</reference>
<protein>
    <recommendedName>
        <fullName evidence="3">Thioester reductase (TE) domain-containing protein</fullName>
    </recommendedName>
</protein>
<dbReference type="InterPro" id="IPR013120">
    <property type="entry name" value="FAR_NAD-bd"/>
</dbReference>
<evidence type="ECO:0000256" key="1">
    <source>
        <dbReference type="ARBA" id="ARBA00022450"/>
    </source>
</evidence>
<dbReference type="InterPro" id="IPR042099">
    <property type="entry name" value="ANL_N_sf"/>
</dbReference>
<accession>A0A5C3LNE5</accession>
<dbReference type="InterPro" id="IPR020845">
    <property type="entry name" value="AMP-binding_CS"/>
</dbReference>
<dbReference type="InterPro" id="IPR036291">
    <property type="entry name" value="NAD(P)-bd_dom_sf"/>
</dbReference>
<keyword evidence="1" id="KW-0596">Phosphopantetheine</keyword>
<dbReference type="PROSITE" id="PS00455">
    <property type="entry name" value="AMP_BINDING"/>
    <property type="match status" value="1"/>
</dbReference>
<evidence type="ECO:0000313" key="5">
    <source>
        <dbReference type="Proteomes" id="UP000308652"/>
    </source>
</evidence>
<organism evidence="4 5">
    <name type="scientific">Crucibulum laeve</name>
    <dbReference type="NCBI Taxonomy" id="68775"/>
    <lineage>
        <taxon>Eukaryota</taxon>
        <taxon>Fungi</taxon>
        <taxon>Dikarya</taxon>
        <taxon>Basidiomycota</taxon>
        <taxon>Agaricomycotina</taxon>
        <taxon>Agaricomycetes</taxon>
        <taxon>Agaricomycetidae</taxon>
        <taxon>Agaricales</taxon>
        <taxon>Agaricineae</taxon>
        <taxon>Nidulariaceae</taxon>
        <taxon>Crucibulum</taxon>
    </lineage>
</organism>
<gene>
    <name evidence="4" type="ORF">BDQ12DRAFT_727427</name>
</gene>
<dbReference type="EMBL" id="ML213641">
    <property type="protein sequence ID" value="TFK33793.1"/>
    <property type="molecule type" value="Genomic_DNA"/>
</dbReference>
<proteinExistence type="predicted"/>
<dbReference type="Gene3D" id="3.40.50.12780">
    <property type="entry name" value="N-terminal domain of ligase-like"/>
    <property type="match status" value="1"/>
</dbReference>